<evidence type="ECO:0000313" key="3">
    <source>
        <dbReference type="Proteomes" id="UP000185003"/>
    </source>
</evidence>
<organism evidence="2 3">
    <name type="scientific">Chitinophaga niabensis</name>
    <dbReference type="NCBI Taxonomy" id="536979"/>
    <lineage>
        <taxon>Bacteria</taxon>
        <taxon>Pseudomonadati</taxon>
        <taxon>Bacteroidota</taxon>
        <taxon>Chitinophagia</taxon>
        <taxon>Chitinophagales</taxon>
        <taxon>Chitinophagaceae</taxon>
        <taxon>Chitinophaga</taxon>
    </lineage>
</organism>
<evidence type="ECO:0000256" key="1">
    <source>
        <dbReference type="SAM" id="Phobius"/>
    </source>
</evidence>
<dbReference type="InterPro" id="IPR025962">
    <property type="entry name" value="SdpI/YhfL"/>
</dbReference>
<gene>
    <name evidence="2" type="ORF">SAMN04488055_5778</name>
</gene>
<dbReference type="Proteomes" id="UP000185003">
    <property type="component" value="Unassembled WGS sequence"/>
</dbReference>
<dbReference type="Pfam" id="PF13630">
    <property type="entry name" value="SdpI"/>
    <property type="match status" value="1"/>
</dbReference>
<proteinExistence type="predicted"/>
<evidence type="ECO:0000313" key="2">
    <source>
        <dbReference type="EMBL" id="SIO55502.1"/>
    </source>
</evidence>
<feature type="transmembrane region" description="Helical" evidence="1">
    <location>
        <begin position="64"/>
        <end position="87"/>
    </location>
</feature>
<accession>A0A1N6KG05</accession>
<name>A0A1N6KG05_9BACT</name>
<keyword evidence="1" id="KW-0472">Membrane</keyword>
<sequence>MPRFFMQSIIYSPFCNASLLAGLLFLFMGFMIRKYPPRSMKAWYGYRTFSSTINEKTWHEANQYAAYLSRCMAYVLIPFGLLMALLFKTQTDAFLYLTICPVIFCALLMTGMTEWHLLQVFDEDGERKGDKKDGVDVG</sequence>
<keyword evidence="1" id="KW-1133">Transmembrane helix</keyword>
<keyword evidence="3" id="KW-1185">Reference proteome</keyword>
<feature type="transmembrane region" description="Helical" evidence="1">
    <location>
        <begin position="9"/>
        <end position="32"/>
    </location>
</feature>
<dbReference type="EMBL" id="FSRA01000002">
    <property type="protein sequence ID" value="SIO55502.1"/>
    <property type="molecule type" value="Genomic_DNA"/>
</dbReference>
<dbReference type="AlphaFoldDB" id="A0A1N6KG05"/>
<keyword evidence="1" id="KW-0812">Transmembrane</keyword>
<dbReference type="STRING" id="536979.SAMN04488055_5778"/>
<protein>
    <submittedName>
        <fullName evidence="2">SdpI/YhfL protein family protein</fullName>
    </submittedName>
</protein>
<feature type="transmembrane region" description="Helical" evidence="1">
    <location>
        <begin position="94"/>
        <end position="112"/>
    </location>
</feature>
<reference evidence="2 3" key="1">
    <citation type="submission" date="2016-11" db="EMBL/GenBank/DDBJ databases">
        <authorList>
            <person name="Jaros S."/>
            <person name="Januszkiewicz K."/>
            <person name="Wedrychowicz H."/>
        </authorList>
    </citation>
    <scope>NUCLEOTIDE SEQUENCE [LARGE SCALE GENOMIC DNA]</scope>
    <source>
        <strain evidence="2 3">DSM 24787</strain>
    </source>
</reference>